<dbReference type="EMBL" id="GIBP01003507">
    <property type="protein sequence ID" value="NDV32476.1"/>
    <property type="molecule type" value="Transcribed_RNA"/>
</dbReference>
<feature type="compositionally biased region" description="Basic and acidic residues" evidence="2">
    <location>
        <begin position="280"/>
        <end position="289"/>
    </location>
</feature>
<protein>
    <recommendedName>
        <fullName evidence="3">Rho-GAP domain-containing protein</fullName>
    </recommendedName>
</protein>
<dbReference type="PANTHER" id="PTHR15228">
    <property type="entry name" value="SPERMATHECAL PHYSIOLOGY VARIANT"/>
    <property type="match status" value="1"/>
</dbReference>
<reference evidence="4" key="1">
    <citation type="journal article" date="2020" name="J. Eukaryot. Microbiol.">
        <title>De novo Sequencing, Assembly and Annotation of the Transcriptome for the Free-Living Testate Amoeba Arcella intermedia.</title>
        <authorList>
            <person name="Ribeiro G.M."/>
            <person name="Porfirio-Sousa A.L."/>
            <person name="Maurer-Alcala X.X."/>
            <person name="Katz L.A."/>
            <person name="Lahr D.J.G."/>
        </authorList>
    </citation>
    <scope>NUCLEOTIDE SEQUENCE</scope>
</reference>
<organism evidence="4">
    <name type="scientific">Arcella intermedia</name>
    <dbReference type="NCBI Taxonomy" id="1963864"/>
    <lineage>
        <taxon>Eukaryota</taxon>
        <taxon>Amoebozoa</taxon>
        <taxon>Tubulinea</taxon>
        <taxon>Elardia</taxon>
        <taxon>Arcellinida</taxon>
        <taxon>Sphaerothecina</taxon>
        <taxon>Arcellidae</taxon>
        <taxon>Arcella</taxon>
    </lineage>
</organism>
<sequence>MEGGPKVTTLKSILDKENEQFGDTEDPLVVATLLKQFLKDLHEPFMTFNLYPVFMGISCIQNEQEKKVALKKALTSLPKNNYNLLRLLLKYFSEISSAAHHPNSVFLKSNDLPLVFGTLLLKPHNDNPLISIIDLYSNFQLMQYLSLNFENLIKQISIQEAEDKTDFEKEARKLYSKHCLSILKALKNAKSSSTHPEKWKKKIYEIGNQLKEGNLLTAQEIIKAAQNDKVAGSTPTSSPRTKHKTPDSDTSTHSEESQFQFFTTCIAKLCADDAVSELKSKSRSQVEAKNKRKKLAKSQTDKPQKHIVADKVLDELDAETYDRPFVIVVPTYEDDELNASSSSYFSDEEYVVSSNNMEIEDLIKHFCPEDAKEEEKMEYRRMLRALLVDDL</sequence>
<evidence type="ECO:0000256" key="2">
    <source>
        <dbReference type="SAM" id="MobiDB-lite"/>
    </source>
</evidence>
<accession>A0A6B2L687</accession>
<proteinExistence type="predicted"/>
<evidence type="ECO:0000259" key="3">
    <source>
        <dbReference type="PROSITE" id="PS50238"/>
    </source>
</evidence>
<dbReference type="Pfam" id="PF00620">
    <property type="entry name" value="RhoGAP"/>
    <property type="match status" value="1"/>
</dbReference>
<dbReference type="GO" id="GO:0005096">
    <property type="term" value="F:GTPase activator activity"/>
    <property type="evidence" value="ECO:0007669"/>
    <property type="project" value="UniProtKB-KW"/>
</dbReference>
<feature type="region of interest" description="Disordered" evidence="2">
    <location>
        <begin position="227"/>
        <end position="255"/>
    </location>
</feature>
<name>A0A6B2L687_9EUKA</name>
<feature type="compositionally biased region" description="Basic and acidic residues" evidence="2">
    <location>
        <begin position="244"/>
        <end position="255"/>
    </location>
</feature>
<dbReference type="Gene3D" id="1.10.555.10">
    <property type="entry name" value="Rho GTPase activation protein"/>
    <property type="match status" value="1"/>
</dbReference>
<feature type="region of interest" description="Disordered" evidence="2">
    <location>
        <begin position="280"/>
        <end position="301"/>
    </location>
</feature>
<dbReference type="InterPro" id="IPR051025">
    <property type="entry name" value="RhoGAP"/>
</dbReference>
<evidence type="ECO:0000256" key="1">
    <source>
        <dbReference type="ARBA" id="ARBA00022468"/>
    </source>
</evidence>
<feature type="domain" description="Rho-GAP" evidence="3">
    <location>
        <begin position="1"/>
        <end position="153"/>
    </location>
</feature>
<dbReference type="AlphaFoldDB" id="A0A6B2L687"/>
<dbReference type="InterPro" id="IPR000198">
    <property type="entry name" value="RhoGAP_dom"/>
</dbReference>
<keyword evidence="1" id="KW-0343">GTPase activation</keyword>
<evidence type="ECO:0000313" key="4">
    <source>
        <dbReference type="EMBL" id="NDV32476.1"/>
    </source>
</evidence>
<dbReference type="SUPFAM" id="SSF48350">
    <property type="entry name" value="GTPase activation domain, GAP"/>
    <property type="match status" value="1"/>
</dbReference>
<dbReference type="GO" id="GO:0007165">
    <property type="term" value="P:signal transduction"/>
    <property type="evidence" value="ECO:0007669"/>
    <property type="project" value="InterPro"/>
</dbReference>
<dbReference type="PANTHER" id="PTHR15228:SF24">
    <property type="entry name" value="RHO-GAP DOMAIN-CONTAINING PROTEIN"/>
    <property type="match status" value="1"/>
</dbReference>
<dbReference type="PROSITE" id="PS50238">
    <property type="entry name" value="RHOGAP"/>
    <property type="match status" value="1"/>
</dbReference>
<dbReference type="SMART" id="SM00324">
    <property type="entry name" value="RhoGAP"/>
    <property type="match status" value="1"/>
</dbReference>
<dbReference type="InterPro" id="IPR008936">
    <property type="entry name" value="Rho_GTPase_activation_prot"/>
</dbReference>